<dbReference type="GO" id="GO:0006412">
    <property type="term" value="P:translation"/>
    <property type="evidence" value="ECO:0007669"/>
    <property type="project" value="InterPro"/>
</dbReference>
<keyword evidence="5" id="KW-0687">Ribonucleoprotein</keyword>
<keyword evidence="3" id="KW-0694">RNA-binding</keyword>
<dbReference type="InterPro" id="IPR002583">
    <property type="entry name" value="Ribosomal_bS20"/>
</dbReference>
<dbReference type="AlphaFoldDB" id="A0A2M7TBI8"/>
<gene>
    <name evidence="8" type="ORF">COY37_00360</name>
</gene>
<protein>
    <recommendedName>
        <fullName evidence="6">Small ribosomal subunit protein bS20</fullName>
    </recommendedName>
    <alternativeName>
        <fullName evidence="7">30S ribosomal protein S20</fullName>
    </alternativeName>
</protein>
<organism evidence="8 9">
    <name type="scientific">Candidatus Aquicultor secundus</name>
    <dbReference type="NCBI Taxonomy" id="1973895"/>
    <lineage>
        <taxon>Bacteria</taxon>
        <taxon>Bacillati</taxon>
        <taxon>Actinomycetota</taxon>
        <taxon>Candidatus Aquicultoria</taxon>
        <taxon>Candidatus Aquicultorales</taxon>
        <taxon>Candidatus Aquicultoraceae</taxon>
        <taxon>Candidatus Aquicultor</taxon>
    </lineage>
</organism>
<keyword evidence="4 8" id="KW-0689">Ribosomal protein</keyword>
<comment type="similarity">
    <text evidence="1">Belongs to the bacterial ribosomal protein bS20 family.</text>
</comment>
<evidence type="ECO:0000256" key="7">
    <source>
        <dbReference type="ARBA" id="ARBA00035343"/>
    </source>
</evidence>
<dbReference type="Proteomes" id="UP000230956">
    <property type="component" value="Unassembled WGS sequence"/>
</dbReference>
<dbReference type="InterPro" id="IPR036510">
    <property type="entry name" value="Ribosomal_bS20_sf"/>
</dbReference>
<evidence type="ECO:0000256" key="6">
    <source>
        <dbReference type="ARBA" id="ARBA00035136"/>
    </source>
</evidence>
<name>A0A2M7TBI8_9ACTN</name>
<dbReference type="PANTHER" id="PTHR33398:SF1">
    <property type="entry name" value="SMALL RIBOSOMAL SUBUNIT PROTEIN BS20C"/>
    <property type="match status" value="1"/>
</dbReference>
<dbReference type="NCBIfam" id="TIGR00029">
    <property type="entry name" value="S20"/>
    <property type="match status" value="1"/>
</dbReference>
<dbReference type="GO" id="GO:0070181">
    <property type="term" value="F:small ribosomal subunit rRNA binding"/>
    <property type="evidence" value="ECO:0007669"/>
    <property type="project" value="TreeGrafter"/>
</dbReference>
<sequence length="50" mass="5422">IVAGNRDAVEAALKVAIKNLDRAAEKGIIHKNNAANKKSRLMKKLNKVVV</sequence>
<proteinExistence type="inferred from homology"/>
<evidence type="ECO:0000256" key="4">
    <source>
        <dbReference type="ARBA" id="ARBA00022980"/>
    </source>
</evidence>
<evidence type="ECO:0000256" key="1">
    <source>
        <dbReference type="ARBA" id="ARBA00007634"/>
    </source>
</evidence>
<evidence type="ECO:0000256" key="3">
    <source>
        <dbReference type="ARBA" id="ARBA00022884"/>
    </source>
</evidence>
<dbReference type="SUPFAM" id="SSF46992">
    <property type="entry name" value="Ribosomal protein S20"/>
    <property type="match status" value="1"/>
</dbReference>
<reference evidence="9" key="1">
    <citation type="submission" date="2017-09" db="EMBL/GenBank/DDBJ databases">
        <title>Depth-based differentiation of microbial function through sediment-hosted aquifers and enrichment of novel symbionts in the deep terrestrial subsurface.</title>
        <authorList>
            <person name="Probst A.J."/>
            <person name="Ladd B."/>
            <person name="Jarett J.K."/>
            <person name="Geller-Mcgrath D.E."/>
            <person name="Sieber C.M.K."/>
            <person name="Emerson J.B."/>
            <person name="Anantharaman K."/>
            <person name="Thomas B.C."/>
            <person name="Malmstrom R."/>
            <person name="Stieglmeier M."/>
            <person name="Klingl A."/>
            <person name="Woyke T."/>
            <person name="Ryan C.M."/>
            <person name="Banfield J.F."/>
        </authorList>
    </citation>
    <scope>NUCLEOTIDE SEQUENCE [LARGE SCALE GENOMIC DNA]</scope>
</reference>
<dbReference type="Gene3D" id="1.20.58.110">
    <property type="entry name" value="Ribosomal protein S20"/>
    <property type="match status" value="1"/>
</dbReference>
<evidence type="ECO:0000256" key="5">
    <source>
        <dbReference type="ARBA" id="ARBA00023274"/>
    </source>
</evidence>
<dbReference type="GO" id="GO:0005829">
    <property type="term" value="C:cytosol"/>
    <property type="evidence" value="ECO:0007669"/>
    <property type="project" value="TreeGrafter"/>
</dbReference>
<dbReference type="EMBL" id="PFNG01000012">
    <property type="protein sequence ID" value="PIZ42483.1"/>
    <property type="molecule type" value="Genomic_DNA"/>
</dbReference>
<evidence type="ECO:0000256" key="2">
    <source>
        <dbReference type="ARBA" id="ARBA00022730"/>
    </source>
</evidence>
<accession>A0A2M7TBI8</accession>
<comment type="caution">
    <text evidence="8">The sequence shown here is derived from an EMBL/GenBank/DDBJ whole genome shotgun (WGS) entry which is preliminary data.</text>
</comment>
<dbReference type="Pfam" id="PF01649">
    <property type="entry name" value="Ribosomal_S20p"/>
    <property type="match status" value="1"/>
</dbReference>
<evidence type="ECO:0000313" key="8">
    <source>
        <dbReference type="EMBL" id="PIZ42483.1"/>
    </source>
</evidence>
<evidence type="ECO:0000313" key="9">
    <source>
        <dbReference type="Proteomes" id="UP000230956"/>
    </source>
</evidence>
<keyword evidence="2" id="KW-0699">rRNA-binding</keyword>
<dbReference type="GO" id="GO:0003735">
    <property type="term" value="F:structural constituent of ribosome"/>
    <property type="evidence" value="ECO:0007669"/>
    <property type="project" value="InterPro"/>
</dbReference>
<dbReference type="GO" id="GO:0015935">
    <property type="term" value="C:small ribosomal subunit"/>
    <property type="evidence" value="ECO:0007669"/>
    <property type="project" value="TreeGrafter"/>
</dbReference>
<dbReference type="PANTHER" id="PTHR33398">
    <property type="entry name" value="30S RIBOSOMAL PROTEIN S20"/>
    <property type="match status" value="1"/>
</dbReference>
<feature type="non-terminal residue" evidence="8">
    <location>
        <position position="1"/>
    </location>
</feature>